<protein>
    <submittedName>
        <fullName evidence="1">Uncharacterized protein</fullName>
    </submittedName>
</protein>
<evidence type="ECO:0000313" key="2">
    <source>
        <dbReference type="Proteomes" id="UP001396334"/>
    </source>
</evidence>
<dbReference type="EMBL" id="JBBPBN010000050">
    <property type="protein sequence ID" value="KAK8992901.1"/>
    <property type="molecule type" value="Genomic_DNA"/>
</dbReference>
<organism evidence="1 2">
    <name type="scientific">Hibiscus sabdariffa</name>
    <name type="common">roselle</name>
    <dbReference type="NCBI Taxonomy" id="183260"/>
    <lineage>
        <taxon>Eukaryota</taxon>
        <taxon>Viridiplantae</taxon>
        <taxon>Streptophyta</taxon>
        <taxon>Embryophyta</taxon>
        <taxon>Tracheophyta</taxon>
        <taxon>Spermatophyta</taxon>
        <taxon>Magnoliopsida</taxon>
        <taxon>eudicotyledons</taxon>
        <taxon>Gunneridae</taxon>
        <taxon>Pentapetalae</taxon>
        <taxon>rosids</taxon>
        <taxon>malvids</taxon>
        <taxon>Malvales</taxon>
        <taxon>Malvaceae</taxon>
        <taxon>Malvoideae</taxon>
        <taxon>Hibiscus</taxon>
    </lineage>
</organism>
<comment type="caution">
    <text evidence="1">The sequence shown here is derived from an EMBL/GenBank/DDBJ whole genome shotgun (WGS) entry which is preliminary data.</text>
</comment>
<dbReference type="Proteomes" id="UP001396334">
    <property type="component" value="Unassembled WGS sequence"/>
</dbReference>
<keyword evidence="2" id="KW-1185">Reference proteome</keyword>
<name>A0ABR2PWT2_9ROSI</name>
<accession>A0ABR2PWT2</accession>
<sequence length="112" mass="13202">MSVETMKDKLKHLGNKTSDDYMADLCANIKAGERCEVEPGEKRGVVNYIPLRTMRYNVVVKRERRERSHKGGEEIISEQSLSRFFRYIKSSWCFFMYRASSIIYRKHISNTV</sequence>
<evidence type="ECO:0000313" key="1">
    <source>
        <dbReference type="EMBL" id="KAK8992901.1"/>
    </source>
</evidence>
<reference evidence="1 2" key="1">
    <citation type="journal article" date="2024" name="G3 (Bethesda)">
        <title>Genome assembly of Hibiscus sabdariffa L. provides insights into metabolisms of medicinal natural products.</title>
        <authorList>
            <person name="Kim T."/>
        </authorList>
    </citation>
    <scope>NUCLEOTIDE SEQUENCE [LARGE SCALE GENOMIC DNA]</scope>
    <source>
        <strain evidence="1">TK-2024</strain>
        <tissue evidence="1">Old leaves</tissue>
    </source>
</reference>
<gene>
    <name evidence="1" type="ORF">V6N11_048963</name>
</gene>
<proteinExistence type="predicted"/>